<proteinExistence type="predicted"/>
<dbReference type="PROSITE" id="PS51093">
    <property type="entry name" value="PTS_EIIA_TYPE_1"/>
    <property type="match status" value="1"/>
</dbReference>
<dbReference type="FunFam" id="2.70.70.10:FF:000001">
    <property type="entry name" value="PTS system glucose-specific IIA component"/>
    <property type="match status" value="1"/>
</dbReference>
<evidence type="ECO:0000256" key="5">
    <source>
        <dbReference type="ARBA" id="ARBA00022683"/>
    </source>
</evidence>
<dbReference type="GO" id="GO:0009401">
    <property type="term" value="P:phosphoenolpyruvate-dependent sugar phosphotransferase system"/>
    <property type="evidence" value="ECO:0007669"/>
    <property type="project" value="UniProtKB-KW"/>
</dbReference>
<dbReference type="AlphaFoldDB" id="A0A926EUB7"/>
<comment type="subcellular location">
    <subcellularLocation>
        <location evidence="1">Cytoplasm</location>
    </subcellularLocation>
</comment>
<evidence type="ECO:0000313" key="9">
    <source>
        <dbReference type="Proteomes" id="UP000601171"/>
    </source>
</evidence>
<evidence type="ECO:0000256" key="1">
    <source>
        <dbReference type="ARBA" id="ARBA00004496"/>
    </source>
</evidence>
<keyword evidence="2" id="KW-0813">Transport</keyword>
<dbReference type="Gene3D" id="2.70.70.10">
    <property type="entry name" value="Glucose Permease (Domain IIA)"/>
    <property type="match status" value="1"/>
</dbReference>
<dbReference type="GO" id="GO:0016301">
    <property type="term" value="F:kinase activity"/>
    <property type="evidence" value="ECO:0007669"/>
    <property type="project" value="UniProtKB-KW"/>
</dbReference>
<dbReference type="RefSeq" id="WP_262430511.1">
    <property type="nucleotide sequence ID" value="NZ_JACRTG010000030.1"/>
</dbReference>
<dbReference type="InterPro" id="IPR050890">
    <property type="entry name" value="PTS_EIIA_component"/>
</dbReference>
<dbReference type="SUPFAM" id="SSF51261">
    <property type="entry name" value="Duplicated hybrid motif"/>
    <property type="match status" value="1"/>
</dbReference>
<keyword evidence="5" id="KW-0598">Phosphotransferase system</keyword>
<sequence>MLNLFKKEINVKLLAPMTGEIIELEDVPDEVFASKMIGDGLAIKPSDNEILSPCDGKIVQIFPTKHAIGIETNEGLEILIHIGIDTVVLNGNGFKSFVSQGDRVYCGDKLLEVDLDYINKNAKSTITPILITNMDKVKEFSKINGDVKKNKDVIMEIKM</sequence>
<dbReference type="CDD" id="cd00210">
    <property type="entry name" value="PTS_IIA_glc"/>
    <property type="match status" value="1"/>
</dbReference>
<dbReference type="Proteomes" id="UP000601171">
    <property type="component" value="Unassembled WGS sequence"/>
</dbReference>
<organism evidence="8 9">
    <name type="scientific">Paratissierella segnis</name>
    <dbReference type="NCBI Taxonomy" id="2763679"/>
    <lineage>
        <taxon>Bacteria</taxon>
        <taxon>Bacillati</taxon>
        <taxon>Bacillota</taxon>
        <taxon>Tissierellia</taxon>
        <taxon>Tissierellales</taxon>
        <taxon>Tissierellaceae</taxon>
        <taxon>Paratissierella</taxon>
    </lineage>
</organism>
<evidence type="ECO:0000256" key="6">
    <source>
        <dbReference type="ARBA" id="ARBA00022777"/>
    </source>
</evidence>
<keyword evidence="6" id="KW-0418">Kinase</keyword>
<accession>A0A926EUB7</accession>
<dbReference type="PROSITE" id="PS00371">
    <property type="entry name" value="PTS_EIIA_TYPE_1_HIS"/>
    <property type="match status" value="1"/>
</dbReference>
<evidence type="ECO:0000256" key="3">
    <source>
        <dbReference type="ARBA" id="ARBA00022597"/>
    </source>
</evidence>
<comment type="caution">
    <text evidence="8">The sequence shown here is derived from an EMBL/GenBank/DDBJ whole genome shotgun (WGS) entry which is preliminary data.</text>
</comment>
<dbReference type="InterPro" id="IPR011055">
    <property type="entry name" value="Dup_hybrid_motif"/>
</dbReference>
<dbReference type="PANTHER" id="PTHR45008:SF1">
    <property type="entry name" value="PTS SYSTEM GLUCOSE-SPECIFIC EIIA COMPONENT"/>
    <property type="match status" value="1"/>
</dbReference>
<dbReference type="PANTHER" id="PTHR45008">
    <property type="entry name" value="PTS SYSTEM GLUCOSE-SPECIFIC EIIA COMPONENT"/>
    <property type="match status" value="1"/>
</dbReference>
<keyword evidence="3 8" id="KW-0762">Sugar transport</keyword>
<evidence type="ECO:0000313" key="8">
    <source>
        <dbReference type="EMBL" id="MBC8589046.1"/>
    </source>
</evidence>
<dbReference type="EMBL" id="JACRTG010000030">
    <property type="protein sequence ID" value="MBC8589046.1"/>
    <property type="molecule type" value="Genomic_DNA"/>
</dbReference>
<evidence type="ECO:0000256" key="4">
    <source>
        <dbReference type="ARBA" id="ARBA00022679"/>
    </source>
</evidence>
<protein>
    <submittedName>
        <fullName evidence="8">PTS glucose transporter subunit IIA</fullName>
    </submittedName>
</protein>
<dbReference type="Pfam" id="PF00358">
    <property type="entry name" value="PTS_EIIA_1"/>
    <property type="match status" value="1"/>
</dbReference>
<keyword evidence="9" id="KW-1185">Reference proteome</keyword>
<evidence type="ECO:0000259" key="7">
    <source>
        <dbReference type="PROSITE" id="PS51093"/>
    </source>
</evidence>
<dbReference type="InterPro" id="IPR001127">
    <property type="entry name" value="PTS_EIIA_1_perm"/>
</dbReference>
<dbReference type="NCBIfam" id="TIGR00830">
    <property type="entry name" value="PTBA"/>
    <property type="match status" value="1"/>
</dbReference>
<name>A0A926EUB7_9FIRM</name>
<keyword evidence="4" id="KW-0808">Transferase</keyword>
<reference evidence="8" key="1">
    <citation type="submission" date="2020-08" db="EMBL/GenBank/DDBJ databases">
        <title>Genome public.</title>
        <authorList>
            <person name="Liu C."/>
            <person name="Sun Q."/>
        </authorList>
    </citation>
    <scope>NUCLEOTIDE SEQUENCE</scope>
    <source>
        <strain evidence="8">BX21</strain>
    </source>
</reference>
<gene>
    <name evidence="8" type="ORF">H8707_12565</name>
</gene>
<dbReference type="GO" id="GO:0005737">
    <property type="term" value="C:cytoplasm"/>
    <property type="evidence" value="ECO:0007669"/>
    <property type="project" value="UniProtKB-SubCell"/>
</dbReference>
<evidence type="ECO:0000256" key="2">
    <source>
        <dbReference type="ARBA" id="ARBA00022448"/>
    </source>
</evidence>
<feature type="domain" description="PTS EIIA type-1" evidence="7">
    <location>
        <begin position="29"/>
        <end position="133"/>
    </location>
</feature>